<dbReference type="InterPro" id="IPR006597">
    <property type="entry name" value="Sel1-like"/>
</dbReference>
<evidence type="ECO:0000313" key="1">
    <source>
        <dbReference type="EMBL" id="CAG8501865.1"/>
    </source>
</evidence>
<dbReference type="EMBL" id="CAJVPJ010000252">
    <property type="protein sequence ID" value="CAG8501865.1"/>
    <property type="molecule type" value="Genomic_DNA"/>
</dbReference>
<keyword evidence="2" id="KW-1185">Reference proteome</keyword>
<dbReference type="InterPro" id="IPR052945">
    <property type="entry name" value="Mitotic_Regulator"/>
</dbReference>
<name>A0A9N8ZNH8_9GLOM</name>
<dbReference type="OrthoDB" id="272077at2759"/>
<dbReference type="PANTHER" id="PTHR43628:SF1">
    <property type="entry name" value="CHITIN SYNTHASE REGULATORY FACTOR 2-RELATED"/>
    <property type="match status" value="1"/>
</dbReference>
<evidence type="ECO:0000313" key="2">
    <source>
        <dbReference type="Proteomes" id="UP000789572"/>
    </source>
</evidence>
<gene>
    <name evidence="1" type="ORF">POCULU_LOCUS2615</name>
</gene>
<dbReference type="InterPro" id="IPR011990">
    <property type="entry name" value="TPR-like_helical_dom_sf"/>
</dbReference>
<dbReference type="Pfam" id="PF08238">
    <property type="entry name" value="Sel1"/>
    <property type="match status" value="2"/>
</dbReference>
<dbReference type="SMART" id="SM00671">
    <property type="entry name" value="SEL1"/>
    <property type="match status" value="2"/>
</dbReference>
<protein>
    <submittedName>
        <fullName evidence="1">2399_t:CDS:1</fullName>
    </submittedName>
</protein>
<proteinExistence type="predicted"/>
<dbReference type="AlphaFoldDB" id="A0A9N8ZNH8"/>
<dbReference type="Proteomes" id="UP000789572">
    <property type="component" value="Unassembled WGS sequence"/>
</dbReference>
<dbReference type="PANTHER" id="PTHR43628">
    <property type="entry name" value="ACTIVATOR OF C KINASE PROTEIN 1-RELATED"/>
    <property type="match status" value="1"/>
</dbReference>
<sequence>MTQATIDTFNLGLRLQAAKNYDKALQLLQMAADNGYALALHRLGDTFLFAMGVEKNDTKAFSYYNRAAGIGIISSSYSVNKCQHSVDSVADVALPIFPATSSA</sequence>
<comment type="caution">
    <text evidence="1">The sequence shown here is derived from an EMBL/GenBank/DDBJ whole genome shotgun (WGS) entry which is preliminary data.</text>
</comment>
<organism evidence="1 2">
    <name type="scientific">Paraglomus occultum</name>
    <dbReference type="NCBI Taxonomy" id="144539"/>
    <lineage>
        <taxon>Eukaryota</taxon>
        <taxon>Fungi</taxon>
        <taxon>Fungi incertae sedis</taxon>
        <taxon>Mucoromycota</taxon>
        <taxon>Glomeromycotina</taxon>
        <taxon>Glomeromycetes</taxon>
        <taxon>Paraglomerales</taxon>
        <taxon>Paraglomeraceae</taxon>
        <taxon>Paraglomus</taxon>
    </lineage>
</organism>
<accession>A0A9N8ZNH8</accession>
<dbReference type="SUPFAM" id="SSF81901">
    <property type="entry name" value="HCP-like"/>
    <property type="match status" value="1"/>
</dbReference>
<dbReference type="Gene3D" id="1.25.40.10">
    <property type="entry name" value="Tetratricopeptide repeat domain"/>
    <property type="match status" value="1"/>
</dbReference>
<reference evidence="1" key="1">
    <citation type="submission" date="2021-06" db="EMBL/GenBank/DDBJ databases">
        <authorList>
            <person name="Kallberg Y."/>
            <person name="Tangrot J."/>
            <person name="Rosling A."/>
        </authorList>
    </citation>
    <scope>NUCLEOTIDE SEQUENCE</scope>
    <source>
        <strain evidence="1">IA702</strain>
    </source>
</reference>